<reference evidence="2 3" key="1">
    <citation type="journal article" date="2014" name="Am. J. Bot.">
        <title>Genome assembly and annotation for red clover (Trifolium pratense; Fabaceae).</title>
        <authorList>
            <person name="Istvanek J."/>
            <person name="Jaros M."/>
            <person name="Krenek A."/>
            <person name="Repkova J."/>
        </authorList>
    </citation>
    <scope>NUCLEOTIDE SEQUENCE [LARGE SCALE GENOMIC DNA]</scope>
    <source>
        <strain evidence="3">cv. Tatra</strain>
        <tissue evidence="2">Young leaves</tissue>
    </source>
</reference>
<gene>
    <name evidence="2" type="ORF">L195_g052497</name>
</gene>
<organism evidence="2 3">
    <name type="scientific">Trifolium pratense</name>
    <name type="common">Red clover</name>
    <dbReference type="NCBI Taxonomy" id="57577"/>
    <lineage>
        <taxon>Eukaryota</taxon>
        <taxon>Viridiplantae</taxon>
        <taxon>Streptophyta</taxon>
        <taxon>Embryophyta</taxon>
        <taxon>Tracheophyta</taxon>
        <taxon>Spermatophyta</taxon>
        <taxon>Magnoliopsida</taxon>
        <taxon>eudicotyledons</taxon>
        <taxon>Gunneridae</taxon>
        <taxon>Pentapetalae</taxon>
        <taxon>rosids</taxon>
        <taxon>fabids</taxon>
        <taxon>Fabales</taxon>
        <taxon>Fabaceae</taxon>
        <taxon>Papilionoideae</taxon>
        <taxon>50 kb inversion clade</taxon>
        <taxon>NPAAA clade</taxon>
        <taxon>Hologalegina</taxon>
        <taxon>IRL clade</taxon>
        <taxon>Trifolieae</taxon>
        <taxon>Trifolium</taxon>
    </lineage>
</organism>
<dbReference type="AlphaFoldDB" id="A0A2K3K5F6"/>
<feature type="transmembrane region" description="Helical" evidence="1">
    <location>
        <begin position="18"/>
        <end position="35"/>
    </location>
</feature>
<keyword evidence="1" id="KW-0812">Transmembrane</keyword>
<keyword evidence="1" id="KW-1133">Transmembrane helix</keyword>
<name>A0A2K3K5F6_TRIPR</name>
<protein>
    <submittedName>
        <fullName evidence="2">Uncharacterized protein</fullName>
    </submittedName>
</protein>
<feature type="transmembrane region" description="Helical" evidence="1">
    <location>
        <begin position="47"/>
        <end position="69"/>
    </location>
</feature>
<evidence type="ECO:0000313" key="3">
    <source>
        <dbReference type="Proteomes" id="UP000236291"/>
    </source>
</evidence>
<dbReference type="Proteomes" id="UP000236291">
    <property type="component" value="Unassembled WGS sequence"/>
</dbReference>
<comment type="caution">
    <text evidence="2">The sequence shown here is derived from an EMBL/GenBank/DDBJ whole genome shotgun (WGS) entry which is preliminary data.</text>
</comment>
<evidence type="ECO:0000313" key="2">
    <source>
        <dbReference type="EMBL" id="PNX61518.1"/>
    </source>
</evidence>
<feature type="non-terminal residue" evidence="2">
    <location>
        <position position="1"/>
    </location>
</feature>
<evidence type="ECO:0000256" key="1">
    <source>
        <dbReference type="SAM" id="Phobius"/>
    </source>
</evidence>
<proteinExistence type="predicted"/>
<keyword evidence="1" id="KW-0472">Membrane</keyword>
<sequence length="89" mass="9509">GCIYFASPAKQPYDGCPSFLLLCAILHNAFTNFVAGDTAMRGSIVAFTFKCLLAPLTMLHALLITVIVLRHHPPPLSISQGKIPSGDVV</sequence>
<dbReference type="EMBL" id="ASHM01085433">
    <property type="protein sequence ID" value="PNX61518.1"/>
    <property type="molecule type" value="Genomic_DNA"/>
</dbReference>
<accession>A0A2K3K5F6</accession>
<reference evidence="2 3" key="2">
    <citation type="journal article" date="2017" name="Front. Plant Sci.">
        <title>Gene Classification and Mining of Molecular Markers Useful in Red Clover (Trifolium pratense) Breeding.</title>
        <authorList>
            <person name="Istvanek J."/>
            <person name="Dluhosova J."/>
            <person name="Dluhos P."/>
            <person name="Patkova L."/>
            <person name="Nedelnik J."/>
            <person name="Repkova J."/>
        </authorList>
    </citation>
    <scope>NUCLEOTIDE SEQUENCE [LARGE SCALE GENOMIC DNA]</scope>
    <source>
        <strain evidence="3">cv. Tatra</strain>
        <tissue evidence="2">Young leaves</tissue>
    </source>
</reference>